<dbReference type="AlphaFoldDB" id="A0A7M5X9S0"/>
<organism evidence="4 5">
    <name type="scientific">Clytia hemisphaerica</name>
    <dbReference type="NCBI Taxonomy" id="252671"/>
    <lineage>
        <taxon>Eukaryota</taxon>
        <taxon>Metazoa</taxon>
        <taxon>Cnidaria</taxon>
        <taxon>Hydrozoa</taxon>
        <taxon>Hydroidolina</taxon>
        <taxon>Leptothecata</taxon>
        <taxon>Obeliida</taxon>
        <taxon>Clytiidae</taxon>
        <taxon>Clytia</taxon>
    </lineage>
</organism>
<dbReference type="InterPro" id="IPR018247">
    <property type="entry name" value="EF_Hand_1_Ca_BS"/>
</dbReference>
<proteinExistence type="predicted"/>
<feature type="region of interest" description="Disordered" evidence="1">
    <location>
        <begin position="303"/>
        <end position="382"/>
    </location>
</feature>
<feature type="signal peptide" evidence="2">
    <location>
        <begin position="1"/>
        <end position="17"/>
    </location>
</feature>
<dbReference type="OrthoDB" id="6051552at2759"/>
<feature type="domain" description="AMOP" evidence="3">
    <location>
        <begin position="547"/>
        <end position="708"/>
    </location>
</feature>
<dbReference type="PROSITE" id="PS50856">
    <property type="entry name" value="AMOP"/>
    <property type="match status" value="1"/>
</dbReference>
<sequence length="719" mass="81781">MQRKIIQVLLFAVSVGAFIDFNSESKKSNFFGDPECYWKNDSLFLVQKDVTIKLNHPNCIKLTWDVTKTGNQISINSTNNVLITKSTTEDALQIEFKTSTGTPCSATTAKLSTLLCTFPLLLISGFFVNIKKQILFSIILLFWASYGFSATDCTEPSVHIQVPVTFVSQLCINQKKCIPSMCNLAIYDQGPAAKGYSKVSSRNTILFSDQFCSIKKPKNWDEWVLYYFHTNRSTEEFYLMDNDNDGLVNILEYYADTDFTLTDSREQRSIDSDSYTDFDLEQQEKSRNRRAFEIIGSNPINPDSDRDLLLDGFESYNSMSPTKRDDTNADDDEDGLTNLQEQIRRTDPMNADSDSDGVNDGDEVKNNADPLNGLDGGRKPSSSDEFAIIQVTIGDPSGSHSERYNIQVGNIEHQAPDFGKLGTGRYKFNPGRYPITVHWVATNLQIPDFDYMARVSKVSGDLEVVIEDPDNLLGEWYDSYTDRTTDKTAWLIVKSHCPEDTNDQNKPTSCYDNCENCQTSSHRYWDDDDQTCKKSWENPLNYIIPTPCNYYCKKCEVWYKEEAKNTAWLEKLNREIPCPCYAKDTGYELTSANKNPTAEWKVDSACAREGKSTEMWRSWLNCENGHTGAYGCMQSKTSNGDPSQQCCYERIGEQFKWIRSGRPAAGTPDKSSSFFDHMEKDKDPYDWCCKNCKSEEQPKFCNFYIKGVRKGPDTCSNTT</sequence>
<feature type="chain" id="PRO_5029758217" description="AMOP domain-containing protein" evidence="2">
    <location>
        <begin position="18"/>
        <end position="719"/>
    </location>
</feature>
<evidence type="ECO:0000313" key="5">
    <source>
        <dbReference type="Proteomes" id="UP000594262"/>
    </source>
</evidence>
<evidence type="ECO:0000313" key="4">
    <source>
        <dbReference type="EnsemblMetazoa" id="CLYHEMP019452.1"/>
    </source>
</evidence>
<evidence type="ECO:0000256" key="2">
    <source>
        <dbReference type="SAM" id="SignalP"/>
    </source>
</evidence>
<dbReference type="InterPro" id="IPR005533">
    <property type="entry name" value="AMOP_dom"/>
</dbReference>
<accession>A0A7M5X9S0</accession>
<dbReference type="EnsemblMetazoa" id="CLYHEMT019452.1">
    <property type="protein sequence ID" value="CLYHEMP019452.1"/>
    <property type="gene ID" value="CLYHEMG019452"/>
</dbReference>
<dbReference type="Proteomes" id="UP000594262">
    <property type="component" value="Unplaced"/>
</dbReference>
<evidence type="ECO:0000256" key="1">
    <source>
        <dbReference type="SAM" id="MobiDB-lite"/>
    </source>
</evidence>
<keyword evidence="5" id="KW-1185">Reference proteome</keyword>
<protein>
    <recommendedName>
        <fullName evidence="3">AMOP domain-containing protein</fullName>
    </recommendedName>
</protein>
<keyword evidence="2" id="KW-0732">Signal</keyword>
<name>A0A7M5X9S0_9CNID</name>
<reference evidence="4" key="1">
    <citation type="submission" date="2021-01" db="UniProtKB">
        <authorList>
            <consortium name="EnsemblMetazoa"/>
        </authorList>
    </citation>
    <scope>IDENTIFICATION</scope>
</reference>
<dbReference type="PROSITE" id="PS00018">
    <property type="entry name" value="EF_HAND_1"/>
    <property type="match status" value="1"/>
</dbReference>
<evidence type="ECO:0000259" key="3">
    <source>
        <dbReference type="PROSITE" id="PS50856"/>
    </source>
</evidence>